<keyword evidence="2" id="KW-1133">Transmembrane helix</keyword>
<evidence type="ECO:0000256" key="2">
    <source>
        <dbReference type="SAM" id="Phobius"/>
    </source>
</evidence>
<evidence type="ECO:0000256" key="1">
    <source>
        <dbReference type="SAM" id="MobiDB-lite"/>
    </source>
</evidence>
<dbReference type="Proteomes" id="UP000000377">
    <property type="component" value="Chromosome"/>
</dbReference>
<feature type="region of interest" description="Disordered" evidence="1">
    <location>
        <begin position="192"/>
        <end position="219"/>
    </location>
</feature>
<keyword evidence="2" id="KW-0472">Membrane</keyword>
<dbReference type="eggNOG" id="ENOG502ZE43">
    <property type="taxonomic scope" value="Bacteria"/>
</dbReference>
<feature type="transmembrane region" description="Helical" evidence="2">
    <location>
        <begin position="27"/>
        <end position="49"/>
    </location>
</feature>
<dbReference type="RefSeq" id="WP_014179343.1">
    <property type="nucleotide sequence ID" value="NC_016582.1"/>
</dbReference>
<dbReference type="AlphaFoldDB" id="D7BZI8"/>
<reference evidence="3 4" key="1">
    <citation type="journal article" date="2010" name="J. Bacteriol.">
        <title>Genome sequence of the milbemycin-producing bacterium Streptomyces bingchenggensis.</title>
        <authorList>
            <person name="Wang X.J."/>
            <person name="Yan Y.J."/>
            <person name="Zhang B."/>
            <person name="An J."/>
            <person name="Wang J.J."/>
            <person name="Tian J."/>
            <person name="Jiang L."/>
            <person name="Chen Y.H."/>
            <person name="Huang S.X."/>
            <person name="Yin M."/>
            <person name="Zhang J."/>
            <person name="Gao A.L."/>
            <person name="Liu C.X."/>
            <person name="Zhu Z.X."/>
            <person name="Xiang W.S."/>
        </authorList>
    </citation>
    <scope>NUCLEOTIDE SEQUENCE [LARGE SCALE GENOMIC DNA]</scope>
    <source>
        <strain evidence="3 4">BCW-1</strain>
    </source>
</reference>
<feature type="compositionally biased region" description="Basic residues" evidence="1">
    <location>
        <begin position="208"/>
        <end position="219"/>
    </location>
</feature>
<organism evidence="3 4">
    <name type="scientific">Streptomyces bingchenggensis (strain BCW-1)</name>
    <dbReference type="NCBI Taxonomy" id="749414"/>
    <lineage>
        <taxon>Bacteria</taxon>
        <taxon>Bacillati</taxon>
        <taxon>Actinomycetota</taxon>
        <taxon>Actinomycetes</taxon>
        <taxon>Kitasatosporales</taxon>
        <taxon>Streptomycetaceae</taxon>
        <taxon>Streptomyces</taxon>
    </lineage>
</organism>
<accession>D7BZI8</accession>
<keyword evidence="2" id="KW-0812">Transmembrane</keyword>
<keyword evidence="4" id="KW-1185">Reference proteome</keyword>
<proteinExistence type="predicted"/>
<dbReference type="PATRIC" id="fig|749414.3.peg.6972"/>
<dbReference type="KEGG" id="sbh:SBI_06773"/>
<gene>
    <name evidence="3" type="ordered locus">SBI_06773</name>
</gene>
<evidence type="ECO:0000313" key="3">
    <source>
        <dbReference type="EMBL" id="ADI09893.1"/>
    </source>
</evidence>
<feature type="transmembrane region" description="Helical" evidence="2">
    <location>
        <begin position="61"/>
        <end position="83"/>
    </location>
</feature>
<sequence length="219" mass="23953">MSSPHTPSPAPNATVIRVGRRSAMTGLPCSIVLMVIGAVGIFGIVLVAMGKQKGEATVTGFVGLGFAVALGVLGVILFVPFWANRRSRILIDHTGLWLEKGNLRNVIPWHTLAGVALCWSEIGRNGKMYSLELYPTGPIDRDDPILWGLVRDEEPFHPGFPRLRHRLPLAAAIQRPVVEAVQQHVPQIWLGESQRPAGHIGRPDVRGHRERTRGRTPSA</sequence>
<protein>
    <submittedName>
        <fullName evidence="3">Uncharacterized protein</fullName>
    </submittedName>
</protein>
<dbReference type="EMBL" id="CP002047">
    <property type="protein sequence ID" value="ADI09893.1"/>
    <property type="molecule type" value="Genomic_DNA"/>
</dbReference>
<name>D7BZI8_STRBB</name>
<evidence type="ECO:0000313" key="4">
    <source>
        <dbReference type="Proteomes" id="UP000000377"/>
    </source>
</evidence>
<dbReference type="HOGENOM" id="CLU_1271695_0_0_11"/>